<dbReference type="PROSITE" id="PS50075">
    <property type="entry name" value="CARRIER"/>
    <property type="match status" value="1"/>
</dbReference>
<dbReference type="Gene3D" id="1.10.1200.10">
    <property type="entry name" value="ACP-like"/>
    <property type="match status" value="1"/>
</dbReference>
<comment type="function">
    <text evidence="13">Carrier of the growing fatty acid chain in fatty acid biosynthesis.</text>
</comment>
<sequence>MSLSRLLPRAAAFTRVSRSTQYLHRRWVPRAMYSESSGLSKEVITSRILETLKGYEKIDPAKLTVNASFSKDLGLDSLDAVEVMMAVEEVTSPSLPVFSMFTLHILQEFSIEIPDAEADEIQTVQQAIDYIAKTPEGWDSVLLLVNDSFPADHMCRPFTAH</sequence>
<dbReference type="FunCoup" id="A0A409VBR1">
    <property type="interactions" value="320"/>
</dbReference>
<keyword evidence="16" id="KW-1185">Reference proteome</keyword>
<evidence type="ECO:0000256" key="1">
    <source>
        <dbReference type="ARBA" id="ARBA00004173"/>
    </source>
</evidence>
<dbReference type="InterPro" id="IPR003231">
    <property type="entry name" value="ACP"/>
</dbReference>
<evidence type="ECO:0000256" key="2">
    <source>
        <dbReference type="ARBA" id="ARBA00010930"/>
    </source>
</evidence>
<dbReference type="AlphaFoldDB" id="A0A409VBR1"/>
<name>A0A409VBR1_9AGAR</name>
<dbReference type="EMBL" id="NHYE01005667">
    <property type="protein sequence ID" value="PPQ64436.1"/>
    <property type="molecule type" value="Genomic_DNA"/>
</dbReference>
<dbReference type="InterPro" id="IPR036736">
    <property type="entry name" value="ACP-like_sf"/>
</dbReference>
<keyword evidence="4 13" id="KW-0596">Phosphopantetheine</keyword>
<dbReference type="Pfam" id="PF00550">
    <property type="entry name" value="PP-binding"/>
    <property type="match status" value="1"/>
</dbReference>
<keyword evidence="7" id="KW-0276">Fatty acid metabolism</keyword>
<dbReference type="OrthoDB" id="448946at2759"/>
<dbReference type="Proteomes" id="UP000284706">
    <property type="component" value="Unassembled WGS sequence"/>
</dbReference>
<dbReference type="GO" id="GO:0005739">
    <property type="term" value="C:mitochondrion"/>
    <property type="evidence" value="ECO:0007669"/>
    <property type="project" value="UniProtKB-SubCell"/>
</dbReference>
<dbReference type="GO" id="GO:0000035">
    <property type="term" value="F:acyl binding"/>
    <property type="evidence" value="ECO:0007669"/>
    <property type="project" value="TreeGrafter"/>
</dbReference>
<evidence type="ECO:0000256" key="10">
    <source>
        <dbReference type="ARBA" id="ARBA00023098"/>
    </source>
</evidence>
<dbReference type="SUPFAM" id="SSF47336">
    <property type="entry name" value="ACP-like"/>
    <property type="match status" value="1"/>
</dbReference>
<evidence type="ECO:0000256" key="5">
    <source>
        <dbReference type="ARBA" id="ARBA00022516"/>
    </source>
</evidence>
<evidence type="ECO:0000313" key="16">
    <source>
        <dbReference type="Proteomes" id="UP000284706"/>
    </source>
</evidence>
<keyword evidence="6" id="KW-0597">Phosphoprotein</keyword>
<dbReference type="STRING" id="231916.A0A409VBR1"/>
<dbReference type="PANTHER" id="PTHR20863:SF28">
    <property type="entry name" value="ACYL CARRIER PROTEIN, MITOCHONDRIAL"/>
    <property type="match status" value="1"/>
</dbReference>
<dbReference type="PANTHER" id="PTHR20863">
    <property type="entry name" value="ACYL CARRIER PROTEIN"/>
    <property type="match status" value="1"/>
</dbReference>
<dbReference type="GO" id="GO:0000036">
    <property type="term" value="F:acyl carrier activity"/>
    <property type="evidence" value="ECO:0007669"/>
    <property type="project" value="TreeGrafter"/>
</dbReference>
<evidence type="ECO:0000313" key="15">
    <source>
        <dbReference type="EMBL" id="PPQ64436.1"/>
    </source>
</evidence>
<evidence type="ECO:0000256" key="4">
    <source>
        <dbReference type="ARBA" id="ARBA00022450"/>
    </source>
</evidence>
<keyword evidence="11" id="KW-0496">Mitochondrion</keyword>
<proteinExistence type="inferred from homology"/>
<keyword evidence="3" id="KW-0813">Transport</keyword>
<evidence type="ECO:0000256" key="7">
    <source>
        <dbReference type="ARBA" id="ARBA00022832"/>
    </source>
</evidence>
<protein>
    <recommendedName>
        <fullName evidence="13">Acyl carrier protein</fullName>
    </recommendedName>
</protein>
<comment type="similarity">
    <text evidence="2">Belongs to the acyl carrier protein (ACP) family.</text>
</comment>
<keyword evidence="8" id="KW-0809">Transit peptide</keyword>
<dbReference type="InParanoid" id="A0A409VBR1"/>
<keyword evidence="5 13" id="KW-0444">Lipid biosynthesis</keyword>
<evidence type="ECO:0000259" key="14">
    <source>
        <dbReference type="PROSITE" id="PS50075"/>
    </source>
</evidence>
<comment type="caution">
    <text evidence="15">The sequence shown here is derived from an EMBL/GenBank/DDBJ whole genome shotgun (WGS) entry which is preliminary data.</text>
</comment>
<accession>A0A409VBR1</accession>
<evidence type="ECO:0000256" key="3">
    <source>
        <dbReference type="ARBA" id="ARBA00022448"/>
    </source>
</evidence>
<evidence type="ECO:0000256" key="12">
    <source>
        <dbReference type="ARBA" id="ARBA00023160"/>
    </source>
</evidence>
<feature type="domain" description="Carrier" evidence="14">
    <location>
        <begin position="42"/>
        <end position="135"/>
    </location>
</feature>
<reference evidence="15 16" key="1">
    <citation type="journal article" date="2018" name="Evol. Lett.">
        <title>Horizontal gene cluster transfer increased hallucinogenic mushroom diversity.</title>
        <authorList>
            <person name="Reynolds H.T."/>
            <person name="Vijayakumar V."/>
            <person name="Gluck-Thaler E."/>
            <person name="Korotkin H.B."/>
            <person name="Matheny P.B."/>
            <person name="Slot J.C."/>
        </authorList>
    </citation>
    <scope>NUCLEOTIDE SEQUENCE [LARGE SCALE GENOMIC DNA]</scope>
    <source>
        <strain evidence="15 16">SRW20</strain>
    </source>
</reference>
<keyword evidence="9" id="KW-0249">Electron transport</keyword>
<evidence type="ECO:0000256" key="8">
    <source>
        <dbReference type="ARBA" id="ARBA00022946"/>
    </source>
</evidence>
<comment type="subcellular location">
    <subcellularLocation>
        <location evidence="1">Mitochondrion</location>
    </subcellularLocation>
</comment>
<evidence type="ECO:0000256" key="9">
    <source>
        <dbReference type="ARBA" id="ARBA00022982"/>
    </source>
</evidence>
<evidence type="ECO:0000256" key="13">
    <source>
        <dbReference type="RuleBase" id="RU000722"/>
    </source>
</evidence>
<evidence type="ECO:0000256" key="11">
    <source>
        <dbReference type="ARBA" id="ARBA00023128"/>
    </source>
</evidence>
<keyword evidence="12 13" id="KW-0275">Fatty acid biosynthesis</keyword>
<evidence type="ECO:0000256" key="6">
    <source>
        <dbReference type="ARBA" id="ARBA00022553"/>
    </source>
</evidence>
<organism evidence="15 16">
    <name type="scientific">Gymnopilus dilepis</name>
    <dbReference type="NCBI Taxonomy" id="231916"/>
    <lineage>
        <taxon>Eukaryota</taxon>
        <taxon>Fungi</taxon>
        <taxon>Dikarya</taxon>
        <taxon>Basidiomycota</taxon>
        <taxon>Agaricomycotina</taxon>
        <taxon>Agaricomycetes</taxon>
        <taxon>Agaricomycetidae</taxon>
        <taxon>Agaricales</taxon>
        <taxon>Agaricineae</taxon>
        <taxon>Hymenogastraceae</taxon>
        <taxon>Gymnopilus</taxon>
    </lineage>
</organism>
<gene>
    <name evidence="15" type="ORF">CVT26_002143</name>
</gene>
<keyword evidence="10" id="KW-0443">Lipid metabolism</keyword>
<dbReference type="InterPro" id="IPR009081">
    <property type="entry name" value="PP-bd_ACP"/>
</dbReference>